<dbReference type="InterPro" id="IPR000073">
    <property type="entry name" value="AB_hydrolase_1"/>
</dbReference>
<protein>
    <submittedName>
        <fullName evidence="3">AB hydrolase superfamily protein YfhM</fullName>
    </submittedName>
</protein>
<gene>
    <name evidence="3" type="ORF">BJL86_0121</name>
</gene>
<dbReference type="GO" id="GO:0016787">
    <property type="term" value="F:hydrolase activity"/>
    <property type="evidence" value="ECO:0007669"/>
    <property type="project" value="UniProtKB-KW"/>
</dbReference>
<dbReference type="PANTHER" id="PTHR43329">
    <property type="entry name" value="EPOXIDE HYDROLASE"/>
    <property type="match status" value="1"/>
</dbReference>
<name>A0A173LJN5_9ACTN</name>
<evidence type="ECO:0000259" key="2">
    <source>
        <dbReference type="Pfam" id="PF00561"/>
    </source>
</evidence>
<dbReference type="STRING" id="499555.BJL86_0121"/>
<evidence type="ECO:0000313" key="4">
    <source>
        <dbReference type="Proteomes" id="UP000186104"/>
    </source>
</evidence>
<organism evidence="3 4">
    <name type="scientific">Dietzia timorensis</name>
    <dbReference type="NCBI Taxonomy" id="499555"/>
    <lineage>
        <taxon>Bacteria</taxon>
        <taxon>Bacillati</taxon>
        <taxon>Actinomycetota</taxon>
        <taxon>Actinomycetes</taxon>
        <taxon>Mycobacteriales</taxon>
        <taxon>Dietziaceae</taxon>
        <taxon>Dietzia</taxon>
    </lineage>
</organism>
<keyword evidence="1 3" id="KW-0378">Hydrolase</keyword>
<feature type="domain" description="AB hydrolase-1" evidence="2">
    <location>
        <begin position="38"/>
        <end position="272"/>
    </location>
</feature>
<proteinExistence type="predicted"/>
<dbReference type="PRINTS" id="PR00412">
    <property type="entry name" value="EPOXHYDRLASE"/>
</dbReference>
<accession>A0A173LJN5</accession>
<dbReference type="SUPFAM" id="SSF53474">
    <property type="entry name" value="alpha/beta-Hydrolases"/>
    <property type="match status" value="1"/>
</dbReference>
<keyword evidence="4" id="KW-1185">Reference proteome</keyword>
<sequence>MGASGRDERAGMEQFSNDGLTFDVFDSGEAEGASPSGTVVLLHGFPQTSAIWSDVSAILNAGGLRTVAFDQRGYSPGARPDGRRHYRIELLVGDTAALIEQLGAGPVHLVGHDWGAVVAWQLAATRPDLVATLTSLSVPSTGAFLKSMLSSAQLLRSWYMGFFQLPLVPEVLADRVPAALDKTLELNGMNAGQIAAVHSEVIATGAFGYAVNWYRALPYANPKFFRSRVAVPTAHVWGEGDAALDRRGAELAEEYVDAPFELHVIGRGGHWLPEHYPEKVAEIVLGLSG</sequence>
<dbReference type="KEGG" id="dtm:BJL86_0121"/>
<evidence type="ECO:0000256" key="1">
    <source>
        <dbReference type="ARBA" id="ARBA00022801"/>
    </source>
</evidence>
<dbReference type="Pfam" id="PF00561">
    <property type="entry name" value="Abhydrolase_1"/>
    <property type="match status" value="1"/>
</dbReference>
<evidence type="ECO:0000313" key="3">
    <source>
        <dbReference type="EMBL" id="ANI90932.1"/>
    </source>
</evidence>
<dbReference type="InterPro" id="IPR000639">
    <property type="entry name" value="Epox_hydrolase-like"/>
</dbReference>
<dbReference type="InterPro" id="IPR029058">
    <property type="entry name" value="AB_hydrolase_fold"/>
</dbReference>
<reference evidence="3 4" key="1">
    <citation type="submission" date="2016-06" db="EMBL/GenBank/DDBJ databases">
        <title>Complete genome sequence of a saline-alkali tolerant type strain Dietzia timorensis ID05-A0528T.</title>
        <authorList>
            <person name="Wu X."/>
        </authorList>
    </citation>
    <scope>NUCLEOTIDE SEQUENCE [LARGE SCALE GENOMIC DNA]</scope>
    <source>
        <strain evidence="3 4">ID05-A0528</strain>
    </source>
</reference>
<dbReference type="EMBL" id="CP015961">
    <property type="protein sequence ID" value="ANI90932.1"/>
    <property type="molecule type" value="Genomic_DNA"/>
</dbReference>
<dbReference type="AlphaFoldDB" id="A0A173LJN5"/>
<dbReference type="Proteomes" id="UP000186104">
    <property type="component" value="Chromosome"/>
</dbReference>
<dbReference type="Gene3D" id="3.40.50.1820">
    <property type="entry name" value="alpha/beta hydrolase"/>
    <property type="match status" value="1"/>
</dbReference>